<dbReference type="AlphaFoldDB" id="A0A9P6FSV9"/>
<gene>
    <name evidence="2" type="ORF">BGW38_001843</name>
</gene>
<dbReference type="EMBL" id="JAABOA010001603">
    <property type="protein sequence ID" value="KAF9581223.1"/>
    <property type="molecule type" value="Genomic_DNA"/>
</dbReference>
<evidence type="ECO:0000313" key="3">
    <source>
        <dbReference type="Proteomes" id="UP000780801"/>
    </source>
</evidence>
<feature type="region of interest" description="Disordered" evidence="1">
    <location>
        <begin position="1"/>
        <end position="73"/>
    </location>
</feature>
<evidence type="ECO:0000313" key="2">
    <source>
        <dbReference type="EMBL" id="KAF9581223.1"/>
    </source>
</evidence>
<keyword evidence="3" id="KW-1185">Reference proteome</keyword>
<dbReference type="Proteomes" id="UP000780801">
    <property type="component" value="Unassembled WGS sequence"/>
</dbReference>
<comment type="caution">
    <text evidence="2">The sequence shown here is derived from an EMBL/GenBank/DDBJ whole genome shotgun (WGS) entry which is preliminary data.</text>
</comment>
<reference evidence="2" key="1">
    <citation type="journal article" date="2020" name="Fungal Divers.">
        <title>Resolving the Mortierellaceae phylogeny through synthesis of multi-gene phylogenetics and phylogenomics.</title>
        <authorList>
            <person name="Vandepol N."/>
            <person name="Liber J."/>
            <person name="Desiro A."/>
            <person name="Na H."/>
            <person name="Kennedy M."/>
            <person name="Barry K."/>
            <person name="Grigoriev I.V."/>
            <person name="Miller A.N."/>
            <person name="O'Donnell K."/>
            <person name="Stajich J.E."/>
            <person name="Bonito G."/>
        </authorList>
    </citation>
    <scope>NUCLEOTIDE SEQUENCE</scope>
    <source>
        <strain evidence="2">KOD1015</strain>
    </source>
</reference>
<organism evidence="2 3">
    <name type="scientific">Lunasporangiospora selenospora</name>
    <dbReference type="NCBI Taxonomy" id="979761"/>
    <lineage>
        <taxon>Eukaryota</taxon>
        <taxon>Fungi</taxon>
        <taxon>Fungi incertae sedis</taxon>
        <taxon>Mucoromycota</taxon>
        <taxon>Mortierellomycotina</taxon>
        <taxon>Mortierellomycetes</taxon>
        <taxon>Mortierellales</taxon>
        <taxon>Mortierellaceae</taxon>
        <taxon>Lunasporangiospora</taxon>
    </lineage>
</organism>
<sequence>MSGPYSPPTHSMRGPTPGLPIQASPHHGPSTATIPAPALVSISGPLDLRTTGLQPILPPVKDAQPPPPPGSPS</sequence>
<protein>
    <submittedName>
        <fullName evidence="2">Uncharacterized protein</fullName>
    </submittedName>
</protein>
<proteinExistence type="predicted"/>
<accession>A0A9P6FSV9</accession>
<name>A0A9P6FSV9_9FUNG</name>
<feature type="compositionally biased region" description="Pro residues" evidence="1">
    <location>
        <begin position="64"/>
        <end position="73"/>
    </location>
</feature>
<feature type="non-terminal residue" evidence="2">
    <location>
        <position position="73"/>
    </location>
</feature>
<evidence type="ECO:0000256" key="1">
    <source>
        <dbReference type="SAM" id="MobiDB-lite"/>
    </source>
</evidence>